<dbReference type="AlphaFoldDB" id="A0A428JD08"/>
<evidence type="ECO:0000313" key="2">
    <source>
        <dbReference type="Proteomes" id="UP000280066"/>
    </source>
</evidence>
<accession>A0A428JD08</accession>
<organism evidence="1 2">
    <name type="scientific">Hymenobacter metallilatus</name>
    <dbReference type="NCBI Taxonomy" id="2493666"/>
    <lineage>
        <taxon>Bacteria</taxon>
        <taxon>Pseudomonadati</taxon>
        <taxon>Bacteroidota</taxon>
        <taxon>Cytophagia</taxon>
        <taxon>Cytophagales</taxon>
        <taxon>Hymenobacteraceae</taxon>
        <taxon>Hymenobacter</taxon>
    </lineage>
</organism>
<reference evidence="1 2" key="1">
    <citation type="submission" date="2018-12" db="EMBL/GenBank/DDBJ databases">
        <authorList>
            <person name="Feng G."/>
            <person name="Zhu H."/>
        </authorList>
    </citation>
    <scope>NUCLEOTIDE SEQUENCE [LARGE SCALE GENOMIC DNA]</scope>
    <source>
        <strain evidence="1 2">9PBR-2</strain>
    </source>
</reference>
<dbReference type="OrthoDB" id="880983at2"/>
<protein>
    <submittedName>
        <fullName evidence="1">Uncharacterized protein</fullName>
    </submittedName>
</protein>
<name>A0A428JD08_9BACT</name>
<evidence type="ECO:0000313" key="1">
    <source>
        <dbReference type="EMBL" id="RSK29859.1"/>
    </source>
</evidence>
<dbReference type="RefSeq" id="WP_125432487.1">
    <property type="nucleotide sequence ID" value="NZ_RWIS01000011.1"/>
</dbReference>
<proteinExistence type="predicted"/>
<dbReference type="Proteomes" id="UP000280066">
    <property type="component" value="Unassembled WGS sequence"/>
</dbReference>
<dbReference type="EMBL" id="RWIS01000011">
    <property type="protein sequence ID" value="RSK29859.1"/>
    <property type="molecule type" value="Genomic_DNA"/>
</dbReference>
<gene>
    <name evidence="1" type="ORF">EI290_16110</name>
</gene>
<sequence>MDCVRPDSLTAPAKVDCAVHFGQTVRMAIGRRGAFAAAFATIAAMKTLAAWNAAFAAVNDDKIILTPLYVNPQLPQSEAQFAEENTNGSINGKGFLTGYNAVKYTAEYVGLPASIKAQLEKMENESRAELGVDPVEMALITPDNRIISRGVNGIPFSNFYLQSVGSEGFKALNKNGFGISLDGKWDVGTTITQADFDLVSLNPV</sequence>
<keyword evidence="2" id="KW-1185">Reference proteome</keyword>
<comment type="caution">
    <text evidence="1">The sequence shown here is derived from an EMBL/GenBank/DDBJ whole genome shotgun (WGS) entry which is preliminary data.</text>
</comment>